<gene>
    <name evidence="16" type="ORF">HRI_000996400</name>
</gene>
<comment type="catalytic activity">
    <reaction evidence="12 13">
        <text>DNA(n) + a 2'-deoxyribonucleoside 5'-triphosphate = DNA(n+1) + diphosphate</text>
        <dbReference type="Rhea" id="RHEA:22508"/>
        <dbReference type="Rhea" id="RHEA-COMP:17339"/>
        <dbReference type="Rhea" id="RHEA-COMP:17340"/>
        <dbReference type="ChEBI" id="CHEBI:33019"/>
        <dbReference type="ChEBI" id="CHEBI:61560"/>
        <dbReference type="ChEBI" id="CHEBI:173112"/>
        <dbReference type="EC" id="2.7.7.49"/>
    </reaction>
</comment>
<dbReference type="Gene3D" id="3.30.70.2630">
    <property type="match status" value="1"/>
</dbReference>
<evidence type="ECO:0000256" key="12">
    <source>
        <dbReference type="ARBA" id="ARBA00048173"/>
    </source>
</evidence>
<dbReference type="AlphaFoldDB" id="A0A9W7HAC7"/>
<comment type="similarity">
    <text evidence="1 13">Belongs to the reverse transcriptase family. Telomerase subfamily.</text>
</comment>
<feature type="region of interest" description="Disordered" evidence="14">
    <location>
        <begin position="424"/>
        <end position="443"/>
    </location>
</feature>
<evidence type="ECO:0000256" key="13">
    <source>
        <dbReference type="RuleBase" id="RU365061"/>
    </source>
</evidence>
<dbReference type="GO" id="GO:0070034">
    <property type="term" value="F:telomerase RNA binding"/>
    <property type="evidence" value="ECO:0007669"/>
    <property type="project" value="TreeGrafter"/>
</dbReference>
<comment type="caution">
    <text evidence="16">The sequence shown here is derived from an EMBL/GenBank/DDBJ whole genome shotgun (WGS) entry which is preliminary data.</text>
</comment>
<keyword evidence="8 13" id="KW-0460">Magnesium</keyword>
<keyword evidence="9 13" id="KW-0779">Telomere</keyword>
<sequence>MPRKKKQNWKAPIVLWNIYKDKARSLATTITCIIHRPPPPFTCNRCEGRSCLRCCEDPMAFLLRPDDPLDYFHLLNDCFVVVNDDAPFLHFYPDQHWPQKTLVVRAIEMSCQRSKPPNAICSGYNKHTESSQIVELLTSSAWDILLGRVGDECMFYLLRHTSIFVPIFDKKYLQVVGYPVKYPRKKLSKKVNIPQSGKKRKRSIGCKSLSDGEFQGSSIQTAEEHKPFSRPAKWKRNKRHQRLNIPECRDKSIVRTICFYEDCSPRSLTCPFNTYQMTVQCSCYLMLKAPHKVSNSIEINRQSMFHNLDHSSSVLPREHILNSLVPNFTSSKCLMENIFSLTDAKESNQSVPCSHNAECHLVGSTCMYHSFLKLLKLLIRRTRRCNHLKLLEKYCPLPSSGRKAGKSRTIIESSILEKRGLKRSRGGVAKENHNTPDMDNTELESTRPYCSKTQVVEFLWAVCRCLVPPDLLGTPSNWRLLKRNIFRFIQLRRFEKFSVMQCMHQLKSSDFPFLSNNHNAQVQKNGSELKKFSEANCGVHDIKHKLLVSWILWFFSSLLVPLVQANFYVTEGERGKNDVFYYRKPVWQKFIDRAVTSLKDQSYHELDEAAVRAIICRRPFGFSKLRLCPKQNGVRMLANLNTSSKMLQERTSKYRCSWMRKISKAQSRIFKSNRVKSVNFRLRGIHAVLKGLLLKEPEKLGSTVFDYNDVYAKLHPFITTLKDASTTMPGVFIVAADVSKAFDSVDQDKLLRMMEDVIVKNKYFLQQNHQIAWLKKYLFDRQSLMLVDETVDPGFTNLLSSISFRSLFGVLVNQGCCTEILKQQLFSNLHQLLKCNVLQLDKKFYLQTLGIPQGSILSTLLCSLYYGHMEKHAIFPYLEKALERVTETLSSRHMPFDPSDAVIFPPTYLLLRLVDDFLFISTSKDLASGFLSMLRRGFPDYNCYMNEEKFSLNFDVEHHSGILSNRVFTGEDGTSFIPWSGLLINSKTLEIQGDYTRYLGKQLSSTLTIRRRRQPGKHLKHKLCDFTRPKCHPIFFDPSINSASVVRLNVYQSFLLCAMKFHCYLKELSDFFQPSTRYCLKIILKSFRYMHGLIEKKMGSVRPSSGLCLDLKHKLVKDEVEWLGLAAYMEVLKRKQSRHKALLSVLRSKFYGHRITGNESSELRFAVERSHSSCLWRIQF</sequence>
<dbReference type="GO" id="GO:0000333">
    <property type="term" value="C:telomerase catalytic core complex"/>
    <property type="evidence" value="ECO:0007669"/>
    <property type="project" value="TreeGrafter"/>
</dbReference>
<feature type="domain" description="Reverse transcriptase" evidence="15">
    <location>
        <begin position="609"/>
        <end position="984"/>
    </location>
</feature>
<dbReference type="Proteomes" id="UP001165190">
    <property type="component" value="Unassembled WGS sequence"/>
</dbReference>
<keyword evidence="7 13" id="KW-0479">Metal-binding</keyword>
<evidence type="ECO:0000313" key="16">
    <source>
        <dbReference type="EMBL" id="GMI73271.1"/>
    </source>
</evidence>
<proteinExistence type="inferred from homology"/>
<name>A0A9W7HAC7_HIBTR</name>
<keyword evidence="6 13" id="KW-0548">Nucleotidyltransferase</keyword>
<dbReference type="PRINTS" id="PR01365">
    <property type="entry name" value="TELOMERASERT"/>
</dbReference>
<dbReference type="InterPro" id="IPR049139">
    <property type="entry name" value="TERT_C"/>
</dbReference>
<evidence type="ECO:0000256" key="8">
    <source>
        <dbReference type="ARBA" id="ARBA00022842"/>
    </source>
</evidence>
<dbReference type="InterPro" id="IPR043502">
    <property type="entry name" value="DNA/RNA_pol_sf"/>
</dbReference>
<evidence type="ECO:0000256" key="7">
    <source>
        <dbReference type="ARBA" id="ARBA00022723"/>
    </source>
</evidence>
<evidence type="ECO:0000256" key="10">
    <source>
        <dbReference type="ARBA" id="ARBA00022918"/>
    </source>
</evidence>
<keyword evidence="11 13" id="KW-0539">Nucleus</keyword>
<evidence type="ECO:0000256" key="1">
    <source>
        <dbReference type="ARBA" id="ARBA00008001"/>
    </source>
</evidence>
<organism evidence="16 17">
    <name type="scientific">Hibiscus trionum</name>
    <name type="common">Flower of an hour</name>
    <dbReference type="NCBI Taxonomy" id="183268"/>
    <lineage>
        <taxon>Eukaryota</taxon>
        <taxon>Viridiplantae</taxon>
        <taxon>Streptophyta</taxon>
        <taxon>Embryophyta</taxon>
        <taxon>Tracheophyta</taxon>
        <taxon>Spermatophyta</taxon>
        <taxon>Magnoliopsida</taxon>
        <taxon>eudicotyledons</taxon>
        <taxon>Gunneridae</taxon>
        <taxon>Pentapetalae</taxon>
        <taxon>rosids</taxon>
        <taxon>malvids</taxon>
        <taxon>Malvales</taxon>
        <taxon>Malvaceae</taxon>
        <taxon>Malvoideae</taxon>
        <taxon>Hibiscus</taxon>
    </lineage>
</organism>
<dbReference type="PANTHER" id="PTHR12066">
    <property type="entry name" value="TELOMERASE REVERSE TRANSCRIPTASE"/>
    <property type="match status" value="1"/>
</dbReference>
<dbReference type="Pfam" id="PF21399">
    <property type="entry name" value="TERT_C"/>
    <property type="match status" value="1"/>
</dbReference>
<evidence type="ECO:0000256" key="2">
    <source>
        <dbReference type="ARBA" id="ARBA00012493"/>
    </source>
</evidence>
<dbReference type="OrthoDB" id="289721at2759"/>
<keyword evidence="10 13" id="KW-0695">RNA-directed DNA polymerase</keyword>
<accession>A0A9W7HAC7</accession>
<dbReference type="InterPro" id="IPR003545">
    <property type="entry name" value="Telomerase_RT"/>
</dbReference>
<evidence type="ECO:0000256" key="11">
    <source>
        <dbReference type="ARBA" id="ARBA00023242"/>
    </source>
</evidence>
<dbReference type="Gene3D" id="1.10.357.90">
    <property type="match status" value="1"/>
</dbReference>
<dbReference type="Gene3D" id="1.10.132.70">
    <property type="match status" value="1"/>
</dbReference>
<evidence type="ECO:0000256" key="6">
    <source>
        <dbReference type="ARBA" id="ARBA00022695"/>
    </source>
</evidence>
<reference evidence="16" key="1">
    <citation type="submission" date="2023-05" db="EMBL/GenBank/DDBJ databases">
        <title>Genome and transcriptome analyses reveal genes involved in the formation of fine ridges on petal epidermal cells in Hibiscus trionum.</title>
        <authorList>
            <person name="Koshimizu S."/>
            <person name="Masuda S."/>
            <person name="Ishii T."/>
            <person name="Shirasu K."/>
            <person name="Hoshino A."/>
            <person name="Arita M."/>
        </authorList>
    </citation>
    <scope>NUCLEOTIDE SEQUENCE</scope>
    <source>
        <strain evidence="16">Hamamatsu line</strain>
    </source>
</reference>
<dbReference type="SUPFAM" id="SSF56672">
    <property type="entry name" value="DNA/RNA polymerases"/>
    <property type="match status" value="1"/>
</dbReference>
<dbReference type="CDD" id="cd01648">
    <property type="entry name" value="TERT"/>
    <property type="match status" value="1"/>
</dbReference>
<evidence type="ECO:0000259" key="15">
    <source>
        <dbReference type="PROSITE" id="PS50878"/>
    </source>
</evidence>
<keyword evidence="17" id="KW-1185">Reference proteome</keyword>
<evidence type="ECO:0000256" key="9">
    <source>
        <dbReference type="ARBA" id="ARBA00022895"/>
    </source>
</evidence>
<comment type="function">
    <text evidence="13">Telomerase is a ribonucleoprotein enzyme essential for the replication of chromosome termini in most eukaryotes. It elongates telomeres. It is a reverse transcriptase that adds simple sequence repeats to chromosome ends by copying a template sequence within the RNA component of the enzyme.</text>
</comment>
<dbReference type="PROSITE" id="PS50878">
    <property type="entry name" value="RT_POL"/>
    <property type="match status" value="1"/>
</dbReference>
<evidence type="ECO:0000313" key="17">
    <source>
        <dbReference type="Proteomes" id="UP001165190"/>
    </source>
</evidence>
<protein>
    <recommendedName>
        <fullName evidence="3 13">Telomerase reverse transcriptase</fullName>
        <ecNumber evidence="2 13">2.7.7.49</ecNumber>
    </recommendedName>
    <alternativeName>
        <fullName evidence="13">Telomerase catalytic subunit</fullName>
    </alternativeName>
</protein>
<feature type="region of interest" description="Disordered" evidence="14">
    <location>
        <begin position="192"/>
        <end position="233"/>
    </location>
</feature>
<dbReference type="EMBL" id="BSYR01000010">
    <property type="protein sequence ID" value="GMI73271.1"/>
    <property type="molecule type" value="Genomic_DNA"/>
</dbReference>
<dbReference type="Pfam" id="PF12009">
    <property type="entry name" value="Telomerase_RBD"/>
    <property type="match status" value="1"/>
</dbReference>
<dbReference type="GO" id="GO:0000781">
    <property type="term" value="C:chromosome, telomeric region"/>
    <property type="evidence" value="ECO:0007669"/>
    <property type="project" value="UniProtKB-SubCell"/>
</dbReference>
<dbReference type="EC" id="2.7.7.49" evidence="2 13"/>
<dbReference type="InterPro" id="IPR021891">
    <property type="entry name" value="Telomerase_RBD"/>
</dbReference>
<dbReference type="GO" id="GO:0046872">
    <property type="term" value="F:metal ion binding"/>
    <property type="evidence" value="ECO:0007669"/>
    <property type="project" value="UniProtKB-KW"/>
</dbReference>
<evidence type="ECO:0000256" key="5">
    <source>
        <dbReference type="ARBA" id="ARBA00022679"/>
    </source>
</evidence>
<dbReference type="GO" id="GO:0003720">
    <property type="term" value="F:telomerase activity"/>
    <property type="evidence" value="ECO:0007669"/>
    <property type="project" value="InterPro"/>
</dbReference>
<keyword evidence="4 13" id="KW-0158">Chromosome</keyword>
<evidence type="ECO:0000256" key="14">
    <source>
        <dbReference type="SAM" id="MobiDB-lite"/>
    </source>
</evidence>
<dbReference type="SMART" id="SM00975">
    <property type="entry name" value="Telomerase_RBD"/>
    <property type="match status" value="1"/>
</dbReference>
<dbReference type="InterPro" id="IPR000477">
    <property type="entry name" value="RT_dom"/>
</dbReference>
<dbReference type="GO" id="GO:0007004">
    <property type="term" value="P:telomere maintenance via telomerase"/>
    <property type="evidence" value="ECO:0007669"/>
    <property type="project" value="TreeGrafter"/>
</dbReference>
<evidence type="ECO:0000256" key="4">
    <source>
        <dbReference type="ARBA" id="ARBA00022454"/>
    </source>
</evidence>
<keyword evidence="5 13" id="KW-0808">Transferase</keyword>
<dbReference type="PANTHER" id="PTHR12066:SF0">
    <property type="entry name" value="TELOMERASE REVERSE TRANSCRIPTASE"/>
    <property type="match status" value="1"/>
</dbReference>
<comment type="subcellular location">
    <subcellularLocation>
        <location evidence="13">Nucleus</location>
    </subcellularLocation>
    <subcellularLocation>
        <location evidence="13">Chromosome</location>
        <location evidence="13">Telomere</location>
    </subcellularLocation>
</comment>
<dbReference type="GO" id="GO:0042162">
    <property type="term" value="F:telomeric DNA binding"/>
    <property type="evidence" value="ECO:0007669"/>
    <property type="project" value="TreeGrafter"/>
</dbReference>
<evidence type="ECO:0000256" key="3">
    <source>
        <dbReference type="ARBA" id="ARBA00016182"/>
    </source>
</evidence>